<gene>
    <name evidence="4" type="ORF">TRFO_24018</name>
</gene>
<dbReference type="GeneID" id="94838212"/>
<dbReference type="PANTHER" id="PTHR15481">
    <property type="entry name" value="RIBONUCLEIC ACID BINDING PROTEIN S1"/>
    <property type="match status" value="1"/>
</dbReference>
<feature type="compositionally biased region" description="Basic and acidic residues" evidence="2">
    <location>
        <begin position="224"/>
        <end position="244"/>
    </location>
</feature>
<dbReference type="Proteomes" id="UP000179807">
    <property type="component" value="Unassembled WGS sequence"/>
</dbReference>
<feature type="compositionally biased region" description="Pro residues" evidence="2">
    <location>
        <begin position="211"/>
        <end position="223"/>
    </location>
</feature>
<dbReference type="SUPFAM" id="SSF54928">
    <property type="entry name" value="RNA-binding domain, RBD"/>
    <property type="match status" value="1"/>
</dbReference>
<protein>
    <recommendedName>
        <fullName evidence="3">RRM domain-containing protein</fullName>
    </recommendedName>
</protein>
<feature type="domain" description="RRM" evidence="3">
    <location>
        <begin position="132"/>
        <end position="182"/>
    </location>
</feature>
<dbReference type="Pfam" id="PF00076">
    <property type="entry name" value="RRM_1"/>
    <property type="match status" value="1"/>
</dbReference>
<feature type="compositionally biased region" description="Basic residues" evidence="2">
    <location>
        <begin position="245"/>
        <end position="255"/>
    </location>
</feature>
<keyword evidence="5" id="KW-1185">Reference proteome</keyword>
<dbReference type="Gene3D" id="3.30.70.330">
    <property type="match status" value="1"/>
</dbReference>
<proteinExistence type="predicted"/>
<dbReference type="GO" id="GO:0003723">
    <property type="term" value="F:RNA binding"/>
    <property type="evidence" value="ECO:0007669"/>
    <property type="project" value="UniProtKB-KW"/>
</dbReference>
<dbReference type="OrthoDB" id="1099063at2759"/>
<feature type="region of interest" description="Disordered" evidence="2">
    <location>
        <begin position="82"/>
        <end position="109"/>
    </location>
</feature>
<organism evidence="4 5">
    <name type="scientific">Tritrichomonas foetus</name>
    <dbReference type="NCBI Taxonomy" id="1144522"/>
    <lineage>
        <taxon>Eukaryota</taxon>
        <taxon>Metamonada</taxon>
        <taxon>Parabasalia</taxon>
        <taxon>Tritrichomonadida</taxon>
        <taxon>Tritrichomonadidae</taxon>
        <taxon>Tritrichomonas</taxon>
    </lineage>
</organism>
<feature type="compositionally biased region" description="Low complexity" evidence="2">
    <location>
        <begin position="96"/>
        <end position="109"/>
    </location>
</feature>
<dbReference type="InterPro" id="IPR012677">
    <property type="entry name" value="Nucleotide-bd_a/b_plait_sf"/>
</dbReference>
<dbReference type="GO" id="GO:0061574">
    <property type="term" value="C:ASAP complex"/>
    <property type="evidence" value="ECO:0007669"/>
    <property type="project" value="TreeGrafter"/>
</dbReference>
<dbReference type="PANTHER" id="PTHR15481:SF0">
    <property type="entry name" value="LD23870P-RELATED"/>
    <property type="match status" value="1"/>
</dbReference>
<evidence type="ECO:0000313" key="5">
    <source>
        <dbReference type="Proteomes" id="UP000179807"/>
    </source>
</evidence>
<keyword evidence="1" id="KW-0694">RNA-binding</keyword>
<dbReference type="GO" id="GO:0005654">
    <property type="term" value="C:nucleoplasm"/>
    <property type="evidence" value="ECO:0007669"/>
    <property type="project" value="TreeGrafter"/>
</dbReference>
<dbReference type="EMBL" id="MLAK01000688">
    <property type="protein sequence ID" value="OHT07739.1"/>
    <property type="molecule type" value="Genomic_DNA"/>
</dbReference>
<sequence length="285" mass="33080">MDEQVEGVHFSPMFDSPPEMQAYFDRNGFDDYVHFAVFDNYCSITFSTPKRDVEFYKFMNGRTINDEEISARLIYPDYRSSRPKVISPSPGRRDISPNLSPNISSSMPPNIPSNLPMMNSRTIAVKSPVFLSDRQLYEAFKHCGFIRQVESRATCGYLQFDTENDTLNAVEKMDGALINDIKISVTQIADRMLNVPNVVIPLAITEKEEPPPPPPPPLPPPPPRPKERDHSNERKSRDFDGPPKRERHKESHRKRNNNEEKREYTKPRAWERERVREYERGLDKL</sequence>
<evidence type="ECO:0000256" key="2">
    <source>
        <dbReference type="SAM" id="MobiDB-lite"/>
    </source>
</evidence>
<feature type="compositionally biased region" description="Basic and acidic residues" evidence="2">
    <location>
        <begin position="256"/>
        <end position="285"/>
    </location>
</feature>
<feature type="region of interest" description="Disordered" evidence="2">
    <location>
        <begin position="205"/>
        <end position="285"/>
    </location>
</feature>
<accession>A0A1J4K948</accession>
<dbReference type="GO" id="GO:0005737">
    <property type="term" value="C:cytoplasm"/>
    <property type="evidence" value="ECO:0007669"/>
    <property type="project" value="TreeGrafter"/>
</dbReference>
<evidence type="ECO:0000256" key="1">
    <source>
        <dbReference type="ARBA" id="ARBA00022884"/>
    </source>
</evidence>
<dbReference type="VEuPathDB" id="TrichDB:TRFO_24018"/>
<evidence type="ECO:0000259" key="3">
    <source>
        <dbReference type="Pfam" id="PF00076"/>
    </source>
</evidence>
<reference evidence="4" key="1">
    <citation type="submission" date="2016-10" db="EMBL/GenBank/DDBJ databases">
        <authorList>
            <person name="Benchimol M."/>
            <person name="Almeida L.G."/>
            <person name="Vasconcelos A.T."/>
            <person name="Perreira-Neves A."/>
            <person name="Rosa I.A."/>
            <person name="Tasca T."/>
            <person name="Bogo M.R."/>
            <person name="de Souza W."/>
        </authorList>
    </citation>
    <scope>NUCLEOTIDE SEQUENCE [LARGE SCALE GENOMIC DNA]</scope>
    <source>
        <strain evidence="4">K</strain>
    </source>
</reference>
<comment type="caution">
    <text evidence="4">The sequence shown here is derived from an EMBL/GenBank/DDBJ whole genome shotgun (WGS) entry which is preliminary data.</text>
</comment>
<dbReference type="RefSeq" id="XP_068360875.1">
    <property type="nucleotide sequence ID" value="XM_068503508.1"/>
</dbReference>
<name>A0A1J4K948_9EUKA</name>
<evidence type="ECO:0000313" key="4">
    <source>
        <dbReference type="EMBL" id="OHT07739.1"/>
    </source>
</evidence>
<dbReference type="InterPro" id="IPR035979">
    <property type="entry name" value="RBD_domain_sf"/>
</dbReference>
<dbReference type="CDD" id="cd00590">
    <property type="entry name" value="RRM_SF"/>
    <property type="match status" value="1"/>
</dbReference>
<dbReference type="AlphaFoldDB" id="A0A1J4K948"/>
<dbReference type="GO" id="GO:0000398">
    <property type="term" value="P:mRNA splicing, via spliceosome"/>
    <property type="evidence" value="ECO:0007669"/>
    <property type="project" value="TreeGrafter"/>
</dbReference>
<dbReference type="InterPro" id="IPR000504">
    <property type="entry name" value="RRM_dom"/>
</dbReference>